<comment type="caution">
    <text evidence="1">The sequence shown here is derived from an EMBL/GenBank/DDBJ whole genome shotgun (WGS) entry which is preliminary data.</text>
</comment>
<protein>
    <submittedName>
        <fullName evidence="1">Uncharacterized protein</fullName>
    </submittedName>
</protein>
<proteinExistence type="predicted"/>
<gene>
    <name evidence="1" type="ORF">C361_06398</name>
</gene>
<name>A0A854QB86_CRYNE</name>
<sequence length="25" mass="3057">HLYLYHRNAPVCNLITKRLQSHLHE</sequence>
<organism evidence="1 2">
    <name type="scientific">Cryptococcus neoformans Tu259-1</name>
    <dbReference type="NCBI Taxonomy" id="1230072"/>
    <lineage>
        <taxon>Eukaryota</taxon>
        <taxon>Fungi</taxon>
        <taxon>Dikarya</taxon>
        <taxon>Basidiomycota</taxon>
        <taxon>Agaricomycotina</taxon>
        <taxon>Tremellomycetes</taxon>
        <taxon>Tremellales</taxon>
        <taxon>Cryptococcaceae</taxon>
        <taxon>Cryptococcus</taxon>
        <taxon>Cryptococcus neoformans species complex</taxon>
    </lineage>
</organism>
<dbReference type="AlphaFoldDB" id="A0A854QB86"/>
<reference evidence="1 2" key="1">
    <citation type="submission" date="2017-06" db="EMBL/GenBank/DDBJ databases">
        <title>Global population genomics of the pathogenic fungus Cryptococcus neoformans var. grubii.</title>
        <authorList>
            <person name="Cuomo C."/>
            <person name="Litvintseva A."/>
            <person name="Chen Y."/>
            <person name="Young S."/>
            <person name="Zeng Q."/>
            <person name="Chapman S."/>
            <person name="Gujja S."/>
            <person name="Saif S."/>
            <person name="Birren B."/>
        </authorList>
    </citation>
    <scope>NUCLEOTIDE SEQUENCE [LARGE SCALE GENOMIC DNA]</scope>
    <source>
        <strain evidence="1 2">Tu259-1</strain>
    </source>
</reference>
<feature type="non-terminal residue" evidence="1">
    <location>
        <position position="1"/>
    </location>
</feature>
<evidence type="ECO:0000313" key="1">
    <source>
        <dbReference type="EMBL" id="OXG11974.1"/>
    </source>
</evidence>
<accession>A0A854QB86</accession>
<dbReference type="Proteomes" id="UP000199727">
    <property type="component" value="Unassembled WGS sequence"/>
</dbReference>
<evidence type="ECO:0000313" key="2">
    <source>
        <dbReference type="Proteomes" id="UP000199727"/>
    </source>
</evidence>
<dbReference type="EMBL" id="AMKT01000090">
    <property type="protein sequence ID" value="OXG11974.1"/>
    <property type="molecule type" value="Genomic_DNA"/>
</dbReference>